<organism evidence="2 3">
    <name type="scientific">Larinioides sclopetarius</name>
    <dbReference type="NCBI Taxonomy" id="280406"/>
    <lineage>
        <taxon>Eukaryota</taxon>
        <taxon>Metazoa</taxon>
        <taxon>Ecdysozoa</taxon>
        <taxon>Arthropoda</taxon>
        <taxon>Chelicerata</taxon>
        <taxon>Arachnida</taxon>
        <taxon>Araneae</taxon>
        <taxon>Araneomorphae</taxon>
        <taxon>Entelegynae</taxon>
        <taxon>Araneoidea</taxon>
        <taxon>Araneidae</taxon>
        <taxon>Larinioides</taxon>
    </lineage>
</organism>
<feature type="compositionally biased region" description="Gly residues" evidence="1">
    <location>
        <begin position="145"/>
        <end position="157"/>
    </location>
</feature>
<comment type="caution">
    <text evidence="2">The sequence shown here is derived from an EMBL/GenBank/DDBJ whole genome shotgun (WGS) entry which is preliminary data.</text>
</comment>
<feature type="compositionally biased region" description="Polar residues" evidence="1">
    <location>
        <begin position="756"/>
        <end position="767"/>
    </location>
</feature>
<evidence type="ECO:0000313" key="3">
    <source>
        <dbReference type="Proteomes" id="UP001497382"/>
    </source>
</evidence>
<feature type="region of interest" description="Disordered" evidence="1">
    <location>
        <begin position="117"/>
        <end position="159"/>
    </location>
</feature>
<reference evidence="2 3" key="1">
    <citation type="submission" date="2024-04" db="EMBL/GenBank/DDBJ databases">
        <authorList>
            <person name="Rising A."/>
            <person name="Reimegard J."/>
            <person name="Sonavane S."/>
            <person name="Akerstrom W."/>
            <person name="Nylinder S."/>
            <person name="Hedman E."/>
            <person name="Kallberg Y."/>
        </authorList>
    </citation>
    <scope>NUCLEOTIDE SEQUENCE [LARGE SCALE GENOMIC DNA]</scope>
</reference>
<feature type="compositionally biased region" description="Low complexity" evidence="1">
    <location>
        <begin position="549"/>
        <end position="564"/>
    </location>
</feature>
<proteinExistence type="predicted"/>
<sequence length="1294" mass="141940">MKIMLQMNLKTDNMYLLQTLVALCLLSTNLATVQKAEKKLWQEVPQASQNAKLTAGFVGSADYSNRDMGGYSAGSEYQNGGIGNYGNNYDGNMNGNGYSGDVGGGYNSVSYSESYSGPSESYSGAQDGFSSPGDGYSGHSDSFSGGHGEGFGSGLRNGGWEKQPVKTVVKHTIKNIAVPHSVPAPVSVPVPRYVKYFKPFAIAKPFGVPHVIPVIKHIQKPIPFFTALPIQQTVPVPKFVGLPVHVRVPKPVFIHVPKIVPVAKRIPYPVEVNIPKPYIVPIYKHVPVPVPHRVPKVINIIKEVPHYVKKPVPIYVDDNGATSYSPGYSNSYGNDYQGGYGNDDNSYGGQHSSSPHQSNSYNNLDMGYSNNGGNDYNQYQNYGNSQENNQYNSPYMKGQNQNSQKIYPANSYPRAHRLPNKSQQTKTKAAEYSQIDGTSTTNNQGSSYELSVEVKHNGVAGSGQAYNKNVQANNQLQTGTASDNYYQNANKANKPFNNLGSTSHSATPYDSLTSAQNVASGFSTPFSQPVFNPASYADYVVNQQQSSENYQQNNSQVQYSQPSYGETTTTPPSVANTGMLTEASKSFSNYQQYPSNIYGGGYSESQQSNNYNNIPYDNQFSNFKNAKSPYPSKQHFEFTSFFNKPVAYQQPQTSIWESNNNFNNNKYGSPDQQNQLLSYSQQSSKGNFGFNKDLSEFGNNPMNNNYNNAQNGYQSSNYPTSNNQNNNYNAYDNYAQSGASFSSNSYSNSYSQPSNVFQNDKNNINSYKDNEKYDQSSSQNSYSSTANTGVPGIYSPSGTSHSSSSTYSNDYIGNQGFSPQETRQVTSSLAVNNIPDAPNSLKTDSMNPTNDYSNYQAYSQNPYNSFQTTHENGGISSQTFSMNHPTSYTNNRPNYLSNPSYSDQDNKQGLDMNMDNTGHLGYHNSGHFSSQENNPSMSVSNDAADHSNYHSSLGYPQQGNKQGFSHGDISGTKNSENSASQMLQNTFASLLASASTNKNSYSQPASPSPTYSSNSYSNNNPYTMPSNNYQSDIFNSNSQLYTSNTTQDTAFNNNQPIITAADISTPHSYSQQVNEPALAHTAVTTYNNPYPTSDEKYSQFLQPQVSQFLPQNPLQTSSGGQSAGTNQESSAFSQKINSQVLSSSTSKPFQGFSTKQDEMEQHMDSMQSSGSSIINVYTNSPDSKEAKKGQTFTFIDPISLESSHSSKYYIPPDPASDTKSKYSNSDLQIVQAPSFKSDPNEPLQTSLDAYVPAQPVYYPPSSDQNTVYKEAMPVADTVYKEAVSLDSNSKEKIR</sequence>
<feature type="region of interest" description="Disordered" evidence="1">
    <location>
        <begin position="997"/>
        <end position="1031"/>
    </location>
</feature>
<feature type="compositionally biased region" description="Low complexity" evidence="1">
    <location>
        <begin position="1008"/>
        <end position="1029"/>
    </location>
</feature>
<dbReference type="EMBL" id="CAXIEN010000011">
    <property type="protein sequence ID" value="CAL1263947.1"/>
    <property type="molecule type" value="Genomic_DNA"/>
</dbReference>
<feature type="region of interest" description="Disordered" evidence="1">
    <location>
        <begin position="874"/>
        <end position="977"/>
    </location>
</feature>
<name>A0AAV1YXX4_9ARAC</name>
<feature type="compositionally biased region" description="Low complexity" evidence="1">
    <location>
        <begin position="698"/>
        <end position="755"/>
    </location>
</feature>
<evidence type="ECO:0000256" key="1">
    <source>
        <dbReference type="SAM" id="MobiDB-lite"/>
    </source>
</evidence>
<feature type="compositionally biased region" description="Polar residues" evidence="1">
    <location>
        <begin position="1110"/>
        <end position="1154"/>
    </location>
</feature>
<feature type="region of interest" description="Disordered" evidence="1">
    <location>
        <begin position="1110"/>
        <end position="1173"/>
    </location>
</feature>
<feature type="compositionally biased region" description="Polar residues" evidence="1">
    <location>
        <begin position="1164"/>
        <end position="1173"/>
    </location>
</feature>
<feature type="compositionally biased region" description="Low complexity" evidence="1">
    <location>
        <begin position="133"/>
        <end position="144"/>
    </location>
</feature>
<feature type="compositionally biased region" description="Polar residues" evidence="1">
    <location>
        <begin position="949"/>
        <end position="963"/>
    </location>
</feature>
<feature type="compositionally biased region" description="Low complexity" evidence="1">
    <location>
        <begin position="794"/>
        <end position="808"/>
    </location>
</feature>
<feature type="region of interest" description="Disordered" evidence="1">
    <location>
        <begin position="549"/>
        <end position="577"/>
    </location>
</feature>
<evidence type="ECO:0000313" key="2">
    <source>
        <dbReference type="EMBL" id="CAL1263947.1"/>
    </source>
</evidence>
<keyword evidence="3" id="KW-1185">Reference proteome</keyword>
<dbReference type="Proteomes" id="UP001497382">
    <property type="component" value="Unassembled WGS sequence"/>
</dbReference>
<feature type="compositionally biased region" description="Polar residues" evidence="1">
    <location>
        <begin position="351"/>
        <end position="363"/>
    </location>
</feature>
<feature type="compositionally biased region" description="Low complexity" evidence="1">
    <location>
        <begin position="367"/>
        <end position="393"/>
    </location>
</feature>
<gene>
    <name evidence="2" type="ORF">LARSCL_LOCUS1766</name>
</gene>
<feature type="compositionally biased region" description="Polar residues" evidence="1">
    <location>
        <begin position="926"/>
        <end position="941"/>
    </location>
</feature>
<protein>
    <submittedName>
        <fullName evidence="2">Uncharacterized protein</fullName>
    </submittedName>
</protein>
<feature type="region of interest" description="Disordered" evidence="1">
    <location>
        <begin position="688"/>
        <end position="811"/>
    </location>
</feature>
<feature type="compositionally biased region" description="Low complexity" evidence="1">
    <location>
        <begin position="775"/>
        <end position="784"/>
    </location>
</feature>
<feature type="region of interest" description="Disordered" evidence="1">
    <location>
        <begin position="334"/>
        <end position="407"/>
    </location>
</feature>
<accession>A0AAV1YXX4</accession>
<feature type="compositionally biased region" description="Polar residues" evidence="1">
    <location>
        <begin position="565"/>
        <end position="577"/>
    </location>
</feature>
<feature type="compositionally biased region" description="Polar residues" evidence="1">
    <location>
        <begin position="874"/>
        <end position="903"/>
    </location>
</feature>